<protein>
    <recommendedName>
        <fullName evidence="11">ATP-binding protein Uup</fullName>
        <ecNumber evidence="11">3.6.1.-</ecNumber>
    </recommendedName>
</protein>
<dbReference type="Gene3D" id="1.10.287.380">
    <property type="entry name" value="Valyl-tRNA synthetase, C-terminal domain"/>
    <property type="match status" value="1"/>
</dbReference>
<evidence type="ECO:0000256" key="11">
    <source>
        <dbReference type="HAMAP-Rule" id="MF_00848"/>
    </source>
</evidence>
<evidence type="ECO:0000256" key="6">
    <source>
        <dbReference type="ARBA" id="ARBA00022840"/>
    </source>
</evidence>
<gene>
    <name evidence="11 14" type="primary">uup</name>
    <name evidence="14" type="ORF">Pla133_11310</name>
</gene>
<dbReference type="InterPro" id="IPR027417">
    <property type="entry name" value="P-loop_NTPase"/>
</dbReference>
<feature type="binding site" evidence="11">
    <location>
        <begin position="36"/>
        <end position="43"/>
    </location>
    <ligand>
        <name>ATP</name>
        <dbReference type="ChEBI" id="CHEBI:30616"/>
        <label>1</label>
    </ligand>
</feature>
<dbReference type="EMBL" id="CP036287">
    <property type="protein sequence ID" value="QDU66065.1"/>
    <property type="molecule type" value="Genomic_DNA"/>
</dbReference>
<dbReference type="Pfam" id="PF12848">
    <property type="entry name" value="ABC_tran_Xtn"/>
    <property type="match status" value="1"/>
</dbReference>
<keyword evidence="1 11" id="KW-0963">Cytoplasm</keyword>
<dbReference type="InterPro" id="IPR003439">
    <property type="entry name" value="ABC_transporter-like_ATP-bd"/>
</dbReference>
<dbReference type="RefSeq" id="WP_145063282.1">
    <property type="nucleotide sequence ID" value="NZ_CP036287.1"/>
</dbReference>
<reference evidence="14 15" key="1">
    <citation type="submission" date="2019-02" db="EMBL/GenBank/DDBJ databases">
        <title>Deep-cultivation of Planctomycetes and their phenomic and genomic characterization uncovers novel biology.</title>
        <authorList>
            <person name="Wiegand S."/>
            <person name="Jogler M."/>
            <person name="Boedeker C."/>
            <person name="Pinto D."/>
            <person name="Vollmers J."/>
            <person name="Rivas-Marin E."/>
            <person name="Kohn T."/>
            <person name="Peeters S.H."/>
            <person name="Heuer A."/>
            <person name="Rast P."/>
            <person name="Oberbeckmann S."/>
            <person name="Bunk B."/>
            <person name="Jeske O."/>
            <person name="Meyerdierks A."/>
            <person name="Storesund J.E."/>
            <person name="Kallscheuer N."/>
            <person name="Luecker S."/>
            <person name="Lage O.M."/>
            <person name="Pohl T."/>
            <person name="Merkel B.J."/>
            <person name="Hornburger P."/>
            <person name="Mueller R.-W."/>
            <person name="Bruemmer F."/>
            <person name="Labrenz M."/>
            <person name="Spormann A.M."/>
            <person name="Op den Camp H."/>
            <person name="Overmann J."/>
            <person name="Amann R."/>
            <person name="Jetten M.S.M."/>
            <person name="Mascher T."/>
            <person name="Medema M.H."/>
            <person name="Devos D.P."/>
            <person name="Kaster A.-K."/>
            <person name="Ovreas L."/>
            <person name="Rohde M."/>
            <person name="Galperin M.Y."/>
            <person name="Jogler C."/>
        </authorList>
    </citation>
    <scope>NUCLEOTIDE SEQUENCE [LARGE SCALE GENOMIC DNA]</scope>
    <source>
        <strain evidence="14 15">Pla133</strain>
    </source>
</reference>
<dbReference type="SUPFAM" id="SSF52540">
    <property type="entry name" value="P-loop containing nucleoside triphosphate hydrolases"/>
    <property type="match status" value="2"/>
</dbReference>
<keyword evidence="6 11" id="KW-0067">ATP-binding</keyword>
<sequence>MAELGFQDLTFSRGGAPLLDGTALHIEKGERLGLLGRNGSGKSTLMALLAGELVPDEGQIVRRPGLVVARLAQEVPKTLRGTVSELLHEALADVEVAGDWEAEQRIGDVTAKLGLVADEKVADMSAGSKRRVLLARALVMEPDVLLLDEPTNHLDIEAIRGLEELLLRRGGSALFVTHDRTFLQRVATSIVDLDRGALRRYDCDYQTYLERKESELEAERGQRAEFDKKLAKEEAWLRQGIKARRTRNMGRVRSLLKLREERAERRKEAGRVKVALTEADRTGQVVMRADGLTMDFGAGPVVNEFSIEIQRGDRIGLVGPNGCGKTTLVQLLLKELSPTAGAVQHGTNFQVARFDQLHSTLDDSLTIQENVCGDGDTVFVGGGARNVMGYLMDFLFTREQIRGSIKHLSGGERNRVQLAKLLARPCNVLVLDEPTNDLDLETLEILEELLAEFQGTLLLVSHDRAFLDNVVTSTLVFEGRGRFREYVGGYEEYRRASERAAAPKAKKAKPAKQEPKAAKPRKLTYGERLELEKLPERLEALEAEKSTLEKSMGDPDFYRRPGEEISAATDKLKSMEVELARVYARWEELEALASA</sequence>
<comment type="catalytic activity">
    <reaction evidence="9 11">
        <text>ATP + H2O = ADP + phosphate + H(+)</text>
        <dbReference type="Rhea" id="RHEA:13065"/>
        <dbReference type="ChEBI" id="CHEBI:15377"/>
        <dbReference type="ChEBI" id="CHEBI:15378"/>
        <dbReference type="ChEBI" id="CHEBI:30616"/>
        <dbReference type="ChEBI" id="CHEBI:43474"/>
        <dbReference type="ChEBI" id="CHEBI:456216"/>
    </reaction>
</comment>
<keyword evidence="7 11" id="KW-0238">DNA-binding</keyword>
<accession>A0A518BGH1</accession>
<dbReference type="KEGG" id="pbap:Pla133_11310"/>
<feature type="domain" description="ABC transporter" evidence="13">
    <location>
        <begin position="287"/>
        <end position="505"/>
    </location>
</feature>
<comment type="subcellular location">
    <subcellularLocation>
        <location evidence="11">Cytoplasm</location>
    </subcellularLocation>
    <text evidence="11">Associates with ribosomes.</text>
</comment>
<dbReference type="InterPro" id="IPR032781">
    <property type="entry name" value="ABC_tran_Xtn"/>
</dbReference>
<dbReference type="PANTHER" id="PTHR42855:SF1">
    <property type="entry name" value="ABC TRANSPORTER DOMAIN-CONTAINING PROTEIN"/>
    <property type="match status" value="1"/>
</dbReference>
<dbReference type="SMART" id="SM00382">
    <property type="entry name" value="AAA"/>
    <property type="match status" value="2"/>
</dbReference>
<dbReference type="CDD" id="cd03221">
    <property type="entry name" value="ABCF_EF-3"/>
    <property type="match status" value="2"/>
</dbReference>
<dbReference type="HAMAP" id="MF_00848">
    <property type="entry name" value="Uup"/>
    <property type="match status" value="1"/>
</dbReference>
<keyword evidence="3 11" id="KW-0547">Nucleotide-binding</keyword>
<dbReference type="InterPro" id="IPR032524">
    <property type="entry name" value="ABC_tran_C"/>
</dbReference>
<dbReference type="InterPro" id="IPR037118">
    <property type="entry name" value="Val-tRNA_synth_C_sf"/>
</dbReference>
<dbReference type="Pfam" id="PF16326">
    <property type="entry name" value="ABC_tran_CTD"/>
    <property type="match status" value="1"/>
</dbReference>
<dbReference type="FunFam" id="3.40.50.300:FF:000309">
    <property type="entry name" value="ABC transporter ATP-binding protein"/>
    <property type="match status" value="1"/>
</dbReference>
<organism evidence="14 15">
    <name type="scientific">Engelhardtia mirabilis</name>
    <dbReference type="NCBI Taxonomy" id="2528011"/>
    <lineage>
        <taxon>Bacteria</taxon>
        <taxon>Pseudomonadati</taxon>
        <taxon>Planctomycetota</taxon>
        <taxon>Planctomycetia</taxon>
        <taxon>Planctomycetia incertae sedis</taxon>
        <taxon>Engelhardtia</taxon>
    </lineage>
</organism>
<dbReference type="PROSITE" id="PS50893">
    <property type="entry name" value="ABC_TRANSPORTER_2"/>
    <property type="match status" value="2"/>
</dbReference>
<evidence type="ECO:0000259" key="13">
    <source>
        <dbReference type="PROSITE" id="PS50893"/>
    </source>
</evidence>
<dbReference type="EC" id="3.6.1.-" evidence="11"/>
<dbReference type="AlphaFoldDB" id="A0A518BGH1"/>
<comment type="function">
    <text evidence="11">Probably plays a role in ribosome assembly or function. May be involved in resolution of branched DNA intermediates that result from template switching in postreplication gaps. Binds DNA and has ATPase activity.</text>
</comment>
<keyword evidence="15" id="KW-1185">Reference proteome</keyword>
<feature type="region of interest" description="Disordered" evidence="12">
    <location>
        <begin position="498"/>
        <end position="522"/>
    </location>
</feature>
<dbReference type="InterPro" id="IPR003593">
    <property type="entry name" value="AAA+_ATPase"/>
</dbReference>
<dbReference type="GO" id="GO:0006281">
    <property type="term" value="P:DNA repair"/>
    <property type="evidence" value="ECO:0007669"/>
    <property type="project" value="UniProtKB-KW"/>
</dbReference>
<feature type="domain" description="ABC transporter" evidence="13">
    <location>
        <begin position="4"/>
        <end position="220"/>
    </location>
</feature>
<evidence type="ECO:0000256" key="3">
    <source>
        <dbReference type="ARBA" id="ARBA00022741"/>
    </source>
</evidence>
<name>A0A518BGH1_9BACT</name>
<dbReference type="Pfam" id="PF00005">
    <property type="entry name" value="ABC_tran"/>
    <property type="match status" value="2"/>
</dbReference>
<keyword evidence="4 11" id="KW-0227">DNA damage</keyword>
<dbReference type="GO" id="GO:0043022">
    <property type="term" value="F:ribosome binding"/>
    <property type="evidence" value="ECO:0007669"/>
    <property type="project" value="UniProtKB-UniRule"/>
</dbReference>
<dbReference type="FunFam" id="3.40.50.300:FF:000011">
    <property type="entry name" value="Putative ABC transporter ATP-binding component"/>
    <property type="match status" value="1"/>
</dbReference>
<dbReference type="GO" id="GO:0016887">
    <property type="term" value="F:ATP hydrolysis activity"/>
    <property type="evidence" value="ECO:0007669"/>
    <property type="project" value="UniProtKB-UniRule"/>
</dbReference>
<evidence type="ECO:0000256" key="9">
    <source>
        <dbReference type="ARBA" id="ARBA00049360"/>
    </source>
</evidence>
<dbReference type="GO" id="GO:0003677">
    <property type="term" value="F:DNA binding"/>
    <property type="evidence" value="ECO:0007669"/>
    <property type="project" value="UniProtKB-UniRule"/>
</dbReference>
<dbReference type="InterPro" id="IPR051309">
    <property type="entry name" value="ABCF_ATPase"/>
</dbReference>
<keyword evidence="8 11" id="KW-0234">DNA repair</keyword>
<dbReference type="Gene3D" id="3.40.50.300">
    <property type="entry name" value="P-loop containing nucleotide triphosphate hydrolases"/>
    <property type="match status" value="2"/>
</dbReference>
<dbReference type="InterPro" id="IPR017871">
    <property type="entry name" value="ABC_transporter-like_CS"/>
</dbReference>
<evidence type="ECO:0000256" key="12">
    <source>
        <dbReference type="SAM" id="MobiDB-lite"/>
    </source>
</evidence>
<proteinExistence type="inferred from homology"/>
<dbReference type="PANTHER" id="PTHR42855">
    <property type="entry name" value="ABC TRANSPORTER ATP-BINDING SUBUNIT"/>
    <property type="match status" value="1"/>
</dbReference>
<evidence type="ECO:0000256" key="8">
    <source>
        <dbReference type="ARBA" id="ARBA00023204"/>
    </source>
</evidence>
<dbReference type="InterPro" id="IPR043686">
    <property type="entry name" value="Uup"/>
</dbReference>
<dbReference type="GO" id="GO:0005524">
    <property type="term" value="F:ATP binding"/>
    <property type="evidence" value="ECO:0007669"/>
    <property type="project" value="UniProtKB-UniRule"/>
</dbReference>
<evidence type="ECO:0000256" key="1">
    <source>
        <dbReference type="ARBA" id="ARBA00022490"/>
    </source>
</evidence>
<evidence type="ECO:0000313" key="15">
    <source>
        <dbReference type="Proteomes" id="UP000316921"/>
    </source>
</evidence>
<evidence type="ECO:0000256" key="5">
    <source>
        <dbReference type="ARBA" id="ARBA00022801"/>
    </source>
</evidence>
<evidence type="ECO:0000256" key="7">
    <source>
        <dbReference type="ARBA" id="ARBA00023125"/>
    </source>
</evidence>
<evidence type="ECO:0000256" key="10">
    <source>
        <dbReference type="ARBA" id="ARBA00061478"/>
    </source>
</evidence>
<comment type="similarity">
    <text evidence="10 11">Belongs to the ABC transporter superfamily. ABCF family. Uup subfamily.</text>
</comment>
<evidence type="ECO:0000313" key="14">
    <source>
        <dbReference type="EMBL" id="QDU66065.1"/>
    </source>
</evidence>
<dbReference type="GO" id="GO:0005737">
    <property type="term" value="C:cytoplasm"/>
    <property type="evidence" value="ECO:0007669"/>
    <property type="project" value="UniProtKB-SubCell"/>
</dbReference>
<keyword evidence="5 11" id="KW-0378">Hydrolase</keyword>
<keyword evidence="2 11" id="KW-0677">Repeat</keyword>
<dbReference type="Proteomes" id="UP000316921">
    <property type="component" value="Chromosome"/>
</dbReference>
<dbReference type="PROSITE" id="PS00211">
    <property type="entry name" value="ABC_TRANSPORTER_1"/>
    <property type="match status" value="1"/>
</dbReference>
<feature type="binding site" evidence="11">
    <location>
        <begin position="319"/>
        <end position="326"/>
    </location>
    <ligand>
        <name>ATP</name>
        <dbReference type="ChEBI" id="CHEBI:30616"/>
        <label>2</label>
    </ligand>
</feature>
<evidence type="ECO:0000256" key="2">
    <source>
        <dbReference type="ARBA" id="ARBA00022737"/>
    </source>
</evidence>
<evidence type="ECO:0000256" key="4">
    <source>
        <dbReference type="ARBA" id="ARBA00022763"/>
    </source>
</evidence>